<dbReference type="InParanoid" id="W7XDF6"/>
<dbReference type="Proteomes" id="UP000009168">
    <property type="component" value="Unassembled WGS sequence"/>
</dbReference>
<keyword evidence="2" id="KW-1185">Reference proteome</keyword>
<dbReference type="KEGG" id="tet:TTHERM_000856549"/>
<evidence type="ECO:0000313" key="1">
    <source>
        <dbReference type="EMBL" id="EWS74673.1"/>
    </source>
</evidence>
<sequence>MKQNSVKQMIVSMHQTGTQNYQTLFVYPFSIGKTIFSAQLLKTKGREIVNDTTIAAIIKYNSFQKNLQMKFISLILKAQTNLETFDIQIVAIKKRDVIQKALKTVSDLPSTMQVRLLQELQTIKIIGYIKKLIPLAIKKDKVQYVDLSLTGNQNFLQFQKKISQINKIIKTTTKMQSIIPNAKLSLNISLKHSLSSGLLSSYCYYSLQNFQQSITFKPFINKFVQINILVLFFNFFNEQIFQF</sequence>
<dbReference type="AlphaFoldDB" id="W7XDF6"/>
<evidence type="ECO:0000313" key="2">
    <source>
        <dbReference type="Proteomes" id="UP000009168"/>
    </source>
</evidence>
<dbReference type="RefSeq" id="XP_012652799.1">
    <property type="nucleotide sequence ID" value="XM_012797345.1"/>
</dbReference>
<gene>
    <name evidence="1" type="ORF">TTHERM_000856549</name>
</gene>
<accession>W7XDF6</accession>
<reference evidence="2" key="1">
    <citation type="journal article" date="2006" name="PLoS Biol.">
        <title>Macronuclear genome sequence of the ciliate Tetrahymena thermophila, a model eukaryote.</title>
        <authorList>
            <person name="Eisen J.A."/>
            <person name="Coyne R.S."/>
            <person name="Wu M."/>
            <person name="Wu D."/>
            <person name="Thiagarajan M."/>
            <person name="Wortman J.R."/>
            <person name="Badger J.H."/>
            <person name="Ren Q."/>
            <person name="Amedeo P."/>
            <person name="Jones K.M."/>
            <person name="Tallon L.J."/>
            <person name="Delcher A.L."/>
            <person name="Salzberg S.L."/>
            <person name="Silva J.C."/>
            <person name="Haas B.J."/>
            <person name="Majoros W.H."/>
            <person name="Farzad M."/>
            <person name="Carlton J.M."/>
            <person name="Smith R.K. Jr."/>
            <person name="Garg J."/>
            <person name="Pearlman R.E."/>
            <person name="Karrer K.M."/>
            <person name="Sun L."/>
            <person name="Manning G."/>
            <person name="Elde N.C."/>
            <person name="Turkewitz A.P."/>
            <person name="Asai D.J."/>
            <person name="Wilkes D.E."/>
            <person name="Wang Y."/>
            <person name="Cai H."/>
            <person name="Collins K."/>
            <person name="Stewart B.A."/>
            <person name="Lee S.R."/>
            <person name="Wilamowska K."/>
            <person name="Weinberg Z."/>
            <person name="Ruzzo W.L."/>
            <person name="Wloga D."/>
            <person name="Gaertig J."/>
            <person name="Frankel J."/>
            <person name="Tsao C.-C."/>
            <person name="Gorovsky M.A."/>
            <person name="Keeling P.J."/>
            <person name="Waller R.F."/>
            <person name="Patron N.J."/>
            <person name="Cherry J.M."/>
            <person name="Stover N.A."/>
            <person name="Krieger C.J."/>
            <person name="del Toro C."/>
            <person name="Ryder H.F."/>
            <person name="Williamson S.C."/>
            <person name="Barbeau R.A."/>
            <person name="Hamilton E.P."/>
            <person name="Orias E."/>
        </authorList>
    </citation>
    <scope>NUCLEOTIDE SEQUENCE [LARGE SCALE GENOMIC DNA]</scope>
    <source>
        <strain evidence="2">SB210</strain>
    </source>
</reference>
<protein>
    <submittedName>
        <fullName evidence="1">Uncharacterized protein</fullName>
    </submittedName>
</protein>
<organism evidence="1 2">
    <name type="scientific">Tetrahymena thermophila (strain SB210)</name>
    <dbReference type="NCBI Taxonomy" id="312017"/>
    <lineage>
        <taxon>Eukaryota</taxon>
        <taxon>Sar</taxon>
        <taxon>Alveolata</taxon>
        <taxon>Ciliophora</taxon>
        <taxon>Intramacronucleata</taxon>
        <taxon>Oligohymenophorea</taxon>
        <taxon>Hymenostomatida</taxon>
        <taxon>Tetrahymenina</taxon>
        <taxon>Tetrahymenidae</taxon>
        <taxon>Tetrahymena</taxon>
    </lineage>
</organism>
<dbReference type="GeneID" id="24440935"/>
<dbReference type="EMBL" id="GG662716">
    <property type="protein sequence ID" value="EWS74673.1"/>
    <property type="molecule type" value="Genomic_DNA"/>
</dbReference>
<proteinExistence type="predicted"/>
<name>W7XDF6_TETTS</name>